<dbReference type="EMBL" id="ML737221">
    <property type="protein sequence ID" value="KAE8335355.1"/>
    <property type="molecule type" value="Genomic_DNA"/>
</dbReference>
<dbReference type="InterPro" id="IPR007219">
    <property type="entry name" value="XnlR_reg_dom"/>
</dbReference>
<keyword evidence="3" id="KW-0539">Nucleus</keyword>
<keyword evidence="2" id="KW-0804">Transcription</keyword>
<name>A0A5N6XQ74_9EURO</name>
<dbReference type="GO" id="GO:0003677">
    <property type="term" value="F:DNA binding"/>
    <property type="evidence" value="ECO:0007669"/>
    <property type="project" value="InterPro"/>
</dbReference>
<evidence type="ECO:0000256" key="1">
    <source>
        <dbReference type="ARBA" id="ARBA00023015"/>
    </source>
</evidence>
<proteinExistence type="predicted"/>
<dbReference type="Pfam" id="PF04082">
    <property type="entry name" value="Fungal_trans"/>
    <property type="match status" value="1"/>
</dbReference>
<dbReference type="CDD" id="cd12148">
    <property type="entry name" value="fungal_TF_MHR"/>
    <property type="match status" value="1"/>
</dbReference>
<keyword evidence="1" id="KW-0805">Transcription regulation</keyword>
<accession>A0A5N6XQ74</accession>
<reference evidence="5" key="1">
    <citation type="submission" date="2019-04" db="EMBL/GenBank/DDBJ databases">
        <title>Friends and foes A comparative genomics study of 23 Aspergillus species from section Flavi.</title>
        <authorList>
            <consortium name="DOE Joint Genome Institute"/>
            <person name="Kjaerbolling I."/>
            <person name="Vesth T."/>
            <person name="Frisvad J.C."/>
            <person name="Nybo J.L."/>
            <person name="Theobald S."/>
            <person name="Kildgaard S."/>
            <person name="Isbrandt T."/>
            <person name="Kuo A."/>
            <person name="Sato A."/>
            <person name="Lyhne E.K."/>
            <person name="Kogle M.E."/>
            <person name="Wiebenga A."/>
            <person name="Kun R.S."/>
            <person name="Lubbers R.J."/>
            <person name="Makela M.R."/>
            <person name="Barry K."/>
            <person name="Chovatia M."/>
            <person name="Clum A."/>
            <person name="Daum C."/>
            <person name="Haridas S."/>
            <person name="He G."/>
            <person name="LaButti K."/>
            <person name="Lipzen A."/>
            <person name="Mondo S."/>
            <person name="Riley R."/>
            <person name="Salamov A."/>
            <person name="Simmons B.A."/>
            <person name="Magnuson J.K."/>
            <person name="Henrissat B."/>
            <person name="Mortensen U.H."/>
            <person name="Larsen T.O."/>
            <person name="Devries R.P."/>
            <person name="Grigoriev I.V."/>
            <person name="Machida M."/>
            <person name="Baker S.E."/>
            <person name="Andersen M.R."/>
        </authorList>
    </citation>
    <scope>NUCLEOTIDE SEQUENCE</scope>
    <source>
        <strain evidence="5">CBS 117612</strain>
    </source>
</reference>
<evidence type="ECO:0000313" key="5">
    <source>
        <dbReference type="EMBL" id="KAE8335355.1"/>
    </source>
</evidence>
<dbReference type="AlphaFoldDB" id="A0A5N6XQ74"/>
<evidence type="ECO:0000256" key="2">
    <source>
        <dbReference type="ARBA" id="ARBA00023163"/>
    </source>
</evidence>
<dbReference type="GO" id="GO:0008270">
    <property type="term" value="F:zinc ion binding"/>
    <property type="evidence" value="ECO:0007669"/>
    <property type="project" value="InterPro"/>
</dbReference>
<protein>
    <recommendedName>
        <fullName evidence="4">Xylanolytic transcriptional activator regulatory domain-containing protein</fullName>
    </recommendedName>
</protein>
<sequence>MCVRIAYNLGLSEIGDNCSFTEHSDATCRDKELHRRAWWLVWELDAFGSSMMRRPFAIDRRHRVHLPVSDDDWFSDRLVRSAPVQLEPAKSLFSLAIDQAIMYERVTIEKETASQNDVACFGMVLPPSSRQFLLPTTDLTSAQRNWIVGTQILLTATLLIATQLTVRLPLSDRVGDPVSSDSQQQMICISRLSAVLRDWPPGCVTMAHPFLSCALFPCGIKTKPPLELSEALSSYNDLVGLIQSIFARNWPLGSIASCM</sequence>
<gene>
    <name evidence="5" type="ORF">BDV24DRAFT_169297</name>
</gene>
<evidence type="ECO:0000259" key="4">
    <source>
        <dbReference type="Pfam" id="PF04082"/>
    </source>
</evidence>
<dbReference type="GO" id="GO:0006351">
    <property type="term" value="P:DNA-templated transcription"/>
    <property type="evidence" value="ECO:0007669"/>
    <property type="project" value="InterPro"/>
</dbReference>
<dbReference type="Proteomes" id="UP000325558">
    <property type="component" value="Unassembled WGS sequence"/>
</dbReference>
<dbReference type="OrthoDB" id="4459777at2759"/>
<organism evidence="5">
    <name type="scientific">Aspergillus arachidicola</name>
    <dbReference type="NCBI Taxonomy" id="656916"/>
    <lineage>
        <taxon>Eukaryota</taxon>
        <taxon>Fungi</taxon>
        <taxon>Dikarya</taxon>
        <taxon>Ascomycota</taxon>
        <taxon>Pezizomycotina</taxon>
        <taxon>Eurotiomycetes</taxon>
        <taxon>Eurotiomycetidae</taxon>
        <taxon>Eurotiales</taxon>
        <taxon>Aspergillaceae</taxon>
        <taxon>Aspergillus</taxon>
        <taxon>Aspergillus subgen. Circumdati</taxon>
    </lineage>
</organism>
<feature type="domain" description="Xylanolytic transcriptional activator regulatory" evidence="4">
    <location>
        <begin position="3"/>
        <end position="77"/>
    </location>
</feature>
<evidence type="ECO:0000256" key="3">
    <source>
        <dbReference type="ARBA" id="ARBA00023242"/>
    </source>
</evidence>